<protein>
    <submittedName>
        <fullName evidence="1">Uncharacterized protein</fullName>
    </submittedName>
</protein>
<dbReference type="RefSeq" id="WP_169507022.1">
    <property type="nucleotide sequence ID" value="NZ_JABBPN010000036.1"/>
</dbReference>
<proteinExistence type="predicted"/>
<reference evidence="1 2" key="1">
    <citation type="submission" date="2020-04" db="EMBL/GenBank/DDBJ databases">
        <title>Paenibacillus algicola sp. nov., a novel marine bacterium producing alginate lyase.</title>
        <authorList>
            <person name="Huang H."/>
        </authorList>
    </citation>
    <scope>NUCLEOTIDE SEQUENCE [LARGE SCALE GENOMIC DNA]</scope>
    <source>
        <strain evidence="1 2">L7-75</strain>
    </source>
</reference>
<dbReference type="AlphaFoldDB" id="A0A848MDI1"/>
<evidence type="ECO:0000313" key="2">
    <source>
        <dbReference type="Proteomes" id="UP000565468"/>
    </source>
</evidence>
<comment type="caution">
    <text evidence="1">The sequence shown here is derived from an EMBL/GenBank/DDBJ whole genome shotgun (WGS) entry which is preliminary data.</text>
</comment>
<accession>A0A848MDI1</accession>
<dbReference type="EMBL" id="JABBPN010000036">
    <property type="protein sequence ID" value="NMO98251.1"/>
    <property type="molecule type" value="Genomic_DNA"/>
</dbReference>
<organism evidence="1 2">
    <name type="scientific">Paenibacillus lemnae</name>
    <dbReference type="NCBI Taxonomy" id="1330551"/>
    <lineage>
        <taxon>Bacteria</taxon>
        <taxon>Bacillati</taxon>
        <taxon>Bacillota</taxon>
        <taxon>Bacilli</taxon>
        <taxon>Bacillales</taxon>
        <taxon>Paenibacillaceae</taxon>
        <taxon>Paenibacillus</taxon>
    </lineage>
</organism>
<keyword evidence="2" id="KW-1185">Reference proteome</keyword>
<name>A0A848MDI1_PAELE</name>
<sequence length="133" mass="15683">MQIQWTNPYGGNEEPIQITDRNQNLTNPDVHITPLYYLPQSQEIHYGLWFKKWAYQSDKIPDRVFQTTIKDENGRRFDNELVTRVTNVVFDEFHYRSLPVDLTNQNTIELTISLIEENGNQITPIKSTTPRTE</sequence>
<gene>
    <name evidence="1" type="ORF">HII30_21090</name>
</gene>
<dbReference type="Proteomes" id="UP000565468">
    <property type="component" value="Unassembled WGS sequence"/>
</dbReference>
<evidence type="ECO:0000313" key="1">
    <source>
        <dbReference type="EMBL" id="NMO98251.1"/>
    </source>
</evidence>